<dbReference type="AlphaFoldDB" id="A0ABD3J5G0"/>
<keyword evidence="4" id="KW-1185">Reference proteome</keyword>
<evidence type="ECO:0000313" key="3">
    <source>
        <dbReference type="EMBL" id="KAL3721644.1"/>
    </source>
</evidence>
<name>A0ABD3J5G0_EUCGL</name>
<feature type="domain" description="Plastocyanin-like" evidence="2">
    <location>
        <begin position="126"/>
        <end position="251"/>
    </location>
</feature>
<dbReference type="PANTHER" id="PTHR11709:SF218">
    <property type="entry name" value="L-ASCORBATE OXIDASE"/>
    <property type="match status" value="1"/>
</dbReference>
<organism evidence="3 4">
    <name type="scientific">Eucalyptus globulus</name>
    <name type="common">Tasmanian blue gum</name>
    <dbReference type="NCBI Taxonomy" id="34317"/>
    <lineage>
        <taxon>Eukaryota</taxon>
        <taxon>Viridiplantae</taxon>
        <taxon>Streptophyta</taxon>
        <taxon>Embryophyta</taxon>
        <taxon>Tracheophyta</taxon>
        <taxon>Spermatophyta</taxon>
        <taxon>Magnoliopsida</taxon>
        <taxon>eudicotyledons</taxon>
        <taxon>Gunneridae</taxon>
        <taxon>Pentapetalae</taxon>
        <taxon>rosids</taxon>
        <taxon>malvids</taxon>
        <taxon>Myrtales</taxon>
        <taxon>Myrtaceae</taxon>
        <taxon>Myrtoideae</taxon>
        <taxon>Eucalypteae</taxon>
        <taxon>Eucalyptus</taxon>
    </lineage>
</organism>
<dbReference type="SUPFAM" id="SSF49503">
    <property type="entry name" value="Cupredoxins"/>
    <property type="match status" value="2"/>
</dbReference>
<dbReference type="Pfam" id="PF00394">
    <property type="entry name" value="Cu-oxidase"/>
    <property type="match status" value="1"/>
</dbReference>
<dbReference type="Proteomes" id="UP001634007">
    <property type="component" value="Unassembled WGS sequence"/>
</dbReference>
<evidence type="ECO:0000313" key="4">
    <source>
        <dbReference type="Proteomes" id="UP001634007"/>
    </source>
</evidence>
<evidence type="ECO:0000256" key="1">
    <source>
        <dbReference type="SAM" id="SignalP"/>
    </source>
</evidence>
<accession>A0ABD3J5G0</accession>
<dbReference type="Gene3D" id="2.60.40.420">
    <property type="entry name" value="Cupredoxins - blue copper proteins"/>
    <property type="match status" value="2"/>
</dbReference>
<dbReference type="PANTHER" id="PTHR11709">
    <property type="entry name" value="MULTI-COPPER OXIDASE"/>
    <property type="match status" value="1"/>
</dbReference>
<dbReference type="EMBL" id="JBJKBG010000009">
    <property type="protein sequence ID" value="KAL3721644.1"/>
    <property type="molecule type" value="Genomic_DNA"/>
</dbReference>
<gene>
    <name evidence="3" type="ORF">ACJRO7_034047</name>
</gene>
<keyword evidence="1" id="KW-0732">Signal</keyword>
<reference evidence="3 4" key="1">
    <citation type="submission" date="2024-11" db="EMBL/GenBank/DDBJ databases">
        <title>Chromosome-level genome assembly of Eucalyptus globulus Labill. provides insights into its genome evolution.</title>
        <authorList>
            <person name="Li X."/>
        </authorList>
    </citation>
    <scope>NUCLEOTIDE SEQUENCE [LARGE SCALE GENOMIC DNA]</scope>
    <source>
        <strain evidence="3">CL2024</strain>
        <tissue evidence="3">Fresh tender leaves</tissue>
    </source>
</reference>
<evidence type="ECO:0000259" key="2">
    <source>
        <dbReference type="Pfam" id="PF00394"/>
    </source>
</evidence>
<comment type="caution">
    <text evidence="3">The sequence shown here is derived from an EMBL/GenBank/DDBJ whole genome shotgun (WGS) entry which is preliminary data.</text>
</comment>
<sequence length="283" mass="31172">MGSLTTALFLCLFVTMGSAGALGPFYNWEVKQELMGSYKKLVVTINGQTPGPTIQAHQGERVFIQSLGSDGTGDVLGKSQYDSYYTMQMVAGLHGLIDVLRLYGMAEPFAQDYDNSIILDYWYYKSYHDWAAEPKSLLIPRKGKFDYAESTTSGSHPTACDAINLEYPHWRVVPGKTYRLNISSVTAQSTLSFQIEPFVNQSLIVYSGKTYFIKIKANEDPSRNYSIMINIVGQNATATTPLGLAVLSYSPPAGPIRNDVTPQLVQSLVNKAAQGNIYEGLMS</sequence>
<dbReference type="InterPro" id="IPR008972">
    <property type="entry name" value="Cupredoxin"/>
</dbReference>
<feature type="chain" id="PRO_5044774083" description="Plastocyanin-like domain-containing protein" evidence="1">
    <location>
        <begin position="20"/>
        <end position="283"/>
    </location>
</feature>
<protein>
    <recommendedName>
        <fullName evidence="2">Plastocyanin-like domain-containing protein</fullName>
    </recommendedName>
</protein>
<feature type="signal peptide" evidence="1">
    <location>
        <begin position="1"/>
        <end position="19"/>
    </location>
</feature>
<proteinExistence type="predicted"/>
<dbReference type="InterPro" id="IPR001117">
    <property type="entry name" value="Cu-oxidase_2nd"/>
</dbReference>
<dbReference type="InterPro" id="IPR045087">
    <property type="entry name" value="Cu-oxidase_fam"/>
</dbReference>